<protein>
    <submittedName>
        <fullName evidence="2">SCP-2 sterol transfer family protein</fullName>
    </submittedName>
</protein>
<dbReference type="Proteomes" id="UP000198703">
    <property type="component" value="Unassembled WGS sequence"/>
</dbReference>
<proteinExistence type="predicted"/>
<sequence length="97" mass="10335">MQDALAQALEALQEKVGDRTIDGAIRFDFTELGALRIDQQGARLDDGSEADCTISADLDTFKAMFDGDLSPTAAFMTGRIKIDGDMGMAMKTASLLG</sequence>
<dbReference type="AlphaFoldDB" id="A0A1H4FA61"/>
<dbReference type="RefSeq" id="WP_093255817.1">
    <property type="nucleotide sequence ID" value="NZ_FNQM01000020.1"/>
</dbReference>
<evidence type="ECO:0000259" key="1">
    <source>
        <dbReference type="Pfam" id="PF02036"/>
    </source>
</evidence>
<dbReference type="SUPFAM" id="SSF55718">
    <property type="entry name" value="SCP-like"/>
    <property type="match status" value="1"/>
</dbReference>
<dbReference type="EMBL" id="FNQM01000020">
    <property type="protein sequence ID" value="SEA94204.1"/>
    <property type="molecule type" value="Genomic_DNA"/>
</dbReference>
<keyword evidence="3" id="KW-1185">Reference proteome</keyword>
<name>A0A1H4FA61_9RHOB</name>
<evidence type="ECO:0000313" key="3">
    <source>
        <dbReference type="Proteomes" id="UP000198703"/>
    </source>
</evidence>
<dbReference type="InterPro" id="IPR036527">
    <property type="entry name" value="SCP2_sterol-bd_dom_sf"/>
</dbReference>
<dbReference type="InterPro" id="IPR003033">
    <property type="entry name" value="SCP2_sterol-bd_dom"/>
</dbReference>
<feature type="domain" description="SCP2" evidence="1">
    <location>
        <begin position="21"/>
        <end position="96"/>
    </location>
</feature>
<dbReference type="Gene3D" id="3.30.1050.10">
    <property type="entry name" value="SCP2 sterol-binding domain"/>
    <property type="match status" value="1"/>
</dbReference>
<dbReference type="OrthoDB" id="9809312at2"/>
<evidence type="ECO:0000313" key="2">
    <source>
        <dbReference type="EMBL" id="SEA94204.1"/>
    </source>
</evidence>
<accession>A0A1H4FA61</accession>
<gene>
    <name evidence="2" type="ORF">SAMN05444370_12019</name>
</gene>
<organism evidence="2 3">
    <name type="scientific">Rubrimonas cliftonensis</name>
    <dbReference type="NCBI Taxonomy" id="89524"/>
    <lineage>
        <taxon>Bacteria</taxon>
        <taxon>Pseudomonadati</taxon>
        <taxon>Pseudomonadota</taxon>
        <taxon>Alphaproteobacteria</taxon>
        <taxon>Rhodobacterales</taxon>
        <taxon>Paracoccaceae</taxon>
        <taxon>Rubrimonas</taxon>
    </lineage>
</organism>
<dbReference type="STRING" id="89524.SAMN05444370_12019"/>
<dbReference type="Pfam" id="PF02036">
    <property type="entry name" value="SCP2"/>
    <property type="match status" value="1"/>
</dbReference>
<reference evidence="2 3" key="1">
    <citation type="submission" date="2016-10" db="EMBL/GenBank/DDBJ databases">
        <authorList>
            <person name="de Groot N.N."/>
        </authorList>
    </citation>
    <scope>NUCLEOTIDE SEQUENCE [LARGE SCALE GENOMIC DNA]</scope>
    <source>
        <strain evidence="2 3">DSM 15345</strain>
    </source>
</reference>